<proteinExistence type="predicted"/>
<name>A0A7R9M8F2_9ACAR</name>
<reference evidence="1" key="1">
    <citation type="submission" date="2020-11" db="EMBL/GenBank/DDBJ databases">
        <authorList>
            <person name="Tran Van P."/>
        </authorList>
    </citation>
    <scope>NUCLEOTIDE SEQUENCE</scope>
</reference>
<dbReference type="AlphaFoldDB" id="A0A7R9M8F2"/>
<protein>
    <submittedName>
        <fullName evidence="1">Uncharacterized protein</fullName>
    </submittedName>
</protein>
<gene>
    <name evidence="1" type="ORF">ONB1V03_LOCUS11019</name>
</gene>
<keyword evidence="2" id="KW-1185">Reference proteome</keyword>
<sequence>MLDSTVKVFLKHVLQRKAVYLTNSYKEKIIKAQNPSLNLVVADDRRGLKHCVEMGLYLKLTRDELLEVEMKGRLIETNIELLLNIGKQNPNNEIKLNDFLKVVYGKHSDSVDERVFFGRDGLSHWCQDHTDCPNNNMMCFNQKCICKPNYQESGSSGCNGPLNCTLGQINCGSWDGWVCDQQAGRCVCNEETHSERVNTGFCVPNEGPDPVCTNGQGCQSPRVCVQNRCRCPKDTYPTYTGDAKNPTCQQYSCGQDRGCAHSWDTHRMCQGGRCICDDPKYRETNTSLGQICAIGVEPACGRDVKCMDPNEVCVDWTDNNNNGKCQCKANYNYEDGRCQAFRCQDQPQQSGQGIDQRARCDTWDQNRECKQSRCECKEGYDQKGVEGGKCVRDA</sequence>
<accession>A0A7R9M8F2</accession>
<evidence type="ECO:0000313" key="2">
    <source>
        <dbReference type="Proteomes" id="UP000728032"/>
    </source>
</evidence>
<dbReference type="EMBL" id="CAJPVJ010007880">
    <property type="protein sequence ID" value="CAG2171559.1"/>
    <property type="molecule type" value="Genomic_DNA"/>
</dbReference>
<dbReference type="EMBL" id="OC922705">
    <property type="protein sequence ID" value="CAD7654372.1"/>
    <property type="molecule type" value="Genomic_DNA"/>
</dbReference>
<evidence type="ECO:0000313" key="1">
    <source>
        <dbReference type="EMBL" id="CAD7654372.1"/>
    </source>
</evidence>
<organism evidence="1">
    <name type="scientific">Oppiella nova</name>
    <dbReference type="NCBI Taxonomy" id="334625"/>
    <lineage>
        <taxon>Eukaryota</taxon>
        <taxon>Metazoa</taxon>
        <taxon>Ecdysozoa</taxon>
        <taxon>Arthropoda</taxon>
        <taxon>Chelicerata</taxon>
        <taxon>Arachnida</taxon>
        <taxon>Acari</taxon>
        <taxon>Acariformes</taxon>
        <taxon>Sarcoptiformes</taxon>
        <taxon>Oribatida</taxon>
        <taxon>Brachypylina</taxon>
        <taxon>Oppioidea</taxon>
        <taxon>Oppiidae</taxon>
        <taxon>Oppiella</taxon>
    </lineage>
</organism>
<dbReference type="Proteomes" id="UP000728032">
    <property type="component" value="Unassembled WGS sequence"/>
</dbReference>